<keyword evidence="1" id="KW-0812">Transmembrane</keyword>
<evidence type="ECO:0000313" key="3">
    <source>
        <dbReference type="Proteomes" id="UP000626109"/>
    </source>
</evidence>
<dbReference type="AlphaFoldDB" id="A0A813JNC5"/>
<gene>
    <name evidence="2" type="ORF">PGLA2088_LOCUS23196</name>
</gene>
<feature type="transmembrane region" description="Helical" evidence="1">
    <location>
        <begin position="105"/>
        <end position="123"/>
    </location>
</feature>
<reference evidence="2" key="1">
    <citation type="submission" date="2021-02" db="EMBL/GenBank/DDBJ databases">
        <authorList>
            <person name="Dougan E. K."/>
            <person name="Rhodes N."/>
            <person name="Thang M."/>
            <person name="Chan C."/>
        </authorList>
    </citation>
    <scope>NUCLEOTIDE SEQUENCE</scope>
</reference>
<dbReference type="Proteomes" id="UP000626109">
    <property type="component" value="Unassembled WGS sequence"/>
</dbReference>
<keyword evidence="1" id="KW-0472">Membrane</keyword>
<protein>
    <submittedName>
        <fullName evidence="2">Uncharacterized protein</fullName>
    </submittedName>
</protein>
<sequence>MSEFLGSRVVVLCVLAVVFVFVSSALRRISVAVVATAGLFCRVLFPVVFCNACFADCQISHHFPGDESLFSYFSRRYFPVVLCLFISRLSSSLVSNGVARPERSWARRCLFSLFLLVFPLCCFSRSSCCLFGWAFLSVLFFGLCAGCFGSSFFVDSYRP</sequence>
<accession>A0A813JNC5</accession>
<organism evidence="2 3">
    <name type="scientific">Polarella glacialis</name>
    <name type="common">Dinoflagellate</name>
    <dbReference type="NCBI Taxonomy" id="89957"/>
    <lineage>
        <taxon>Eukaryota</taxon>
        <taxon>Sar</taxon>
        <taxon>Alveolata</taxon>
        <taxon>Dinophyceae</taxon>
        <taxon>Suessiales</taxon>
        <taxon>Suessiaceae</taxon>
        <taxon>Polarella</taxon>
    </lineage>
</organism>
<feature type="transmembrane region" description="Helical" evidence="1">
    <location>
        <begin position="76"/>
        <end position="99"/>
    </location>
</feature>
<dbReference type="EMBL" id="CAJNNW010026132">
    <property type="protein sequence ID" value="CAE8682940.1"/>
    <property type="molecule type" value="Genomic_DNA"/>
</dbReference>
<evidence type="ECO:0000256" key="1">
    <source>
        <dbReference type="SAM" id="Phobius"/>
    </source>
</evidence>
<evidence type="ECO:0000313" key="2">
    <source>
        <dbReference type="EMBL" id="CAE8682940.1"/>
    </source>
</evidence>
<feature type="transmembrane region" description="Helical" evidence="1">
    <location>
        <begin position="9"/>
        <end position="26"/>
    </location>
</feature>
<keyword evidence="1" id="KW-1133">Transmembrane helix</keyword>
<comment type="caution">
    <text evidence="2">The sequence shown here is derived from an EMBL/GenBank/DDBJ whole genome shotgun (WGS) entry which is preliminary data.</text>
</comment>
<feature type="transmembrane region" description="Helical" evidence="1">
    <location>
        <begin position="130"/>
        <end position="154"/>
    </location>
</feature>
<proteinExistence type="predicted"/>
<name>A0A813JNC5_POLGL</name>
<feature type="transmembrane region" description="Helical" evidence="1">
    <location>
        <begin position="32"/>
        <end position="55"/>
    </location>
</feature>